<dbReference type="RefSeq" id="WP_190225458.1">
    <property type="nucleotide sequence ID" value="NZ_BNBS01000108.1"/>
</dbReference>
<sequence>MAADNRDSKIRQLLMGATVRSVGRAADMAVVELQGPQGATIGIHVQCPFRVLQEETLILGSRDMRYARQRPNIDAFDRFETVYDARAATLNKILGQLQPTVHDVTLGQAGSLAVEWQPYFRVEIFPDCSGSAESWRVFEQGGCHLGFPEDSI</sequence>
<proteinExistence type="predicted"/>
<reference evidence="1" key="1">
    <citation type="submission" date="2024-05" db="EMBL/GenBank/DDBJ databases">
        <title>Whole genome shotgun sequence of Streptomyces hydrogenans NBRC 13475.</title>
        <authorList>
            <person name="Komaki H."/>
            <person name="Tamura T."/>
        </authorList>
    </citation>
    <scope>NUCLEOTIDE SEQUENCE</scope>
    <source>
        <strain evidence="1">NBRC 13475</strain>
    </source>
</reference>
<protein>
    <submittedName>
        <fullName evidence="1">Uncharacterized protein</fullName>
    </submittedName>
</protein>
<name>A0ABQ3PNL3_9ACTN</name>
<evidence type="ECO:0000313" key="1">
    <source>
        <dbReference type="EMBL" id="GHI26603.1"/>
    </source>
</evidence>
<gene>
    <name evidence="1" type="ORF">Shyd_79740</name>
</gene>
<dbReference type="EMBL" id="BNDW01000102">
    <property type="protein sequence ID" value="GHI26603.1"/>
    <property type="molecule type" value="Genomic_DNA"/>
</dbReference>
<dbReference type="Proteomes" id="UP001052739">
    <property type="component" value="Unassembled WGS sequence"/>
</dbReference>
<keyword evidence="2" id="KW-1185">Reference proteome</keyword>
<comment type="caution">
    <text evidence="1">The sequence shown here is derived from an EMBL/GenBank/DDBJ whole genome shotgun (WGS) entry which is preliminary data.</text>
</comment>
<evidence type="ECO:0000313" key="2">
    <source>
        <dbReference type="Proteomes" id="UP001052739"/>
    </source>
</evidence>
<accession>A0ABQ3PNL3</accession>
<organism evidence="1 2">
    <name type="scientific">Streptomyces hydrogenans</name>
    <dbReference type="NCBI Taxonomy" id="1873719"/>
    <lineage>
        <taxon>Bacteria</taxon>
        <taxon>Bacillati</taxon>
        <taxon>Actinomycetota</taxon>
        <taxon>Actinomycetes</taxon>
        <taxon>Kitasatosporales</taxon>
        <taxon>Streptomycetaceae</taxon>
        <taxon>Streptomyces</taxon>
    </lineage>
</organism>